<organism evidence="3 4">
    <name type="scientific">Microthyrium microscopicum</name>
    <dbReference type="NCBI Taxonomy" id="703497"/>
    <lineage>
        <taxon>Eukaryota</taxon>
        <taxon>Fungi</taxon>
        <taxon>Dikarya</taxon>
        <taxon>Ascomycota</taxon>
        <taxon>Pezizomycotina</taxon>
        <taxon>Dothideomycetes</taxon>
        <taxon>Dothideomycetes incertae sedis</taxon>
        <taxon>Microthyriales</taxon>
        <taxon>Microthyriaceae</taxon>
        <taxon>Microthyrium</taxon>
    </lineage>
</organism>
<evidence type="ECO:0000313" key="3">
    <source>
        <dbReference type="EMBL" id="KAF2673903.1"/>
    </source>
</evidence>
<dbReference type="PANTHER" id="PTHR31571">
    <property type="entry name" value="ALTERED INHERITANCE OF MITOCHONDRIA PROTEIN 6"/>
    <property type="match status" value="1"/>
</dbReference>
<dbReference type="EMBL" id="MU004231">
    <property type="protein sequence ID" value="KAF2673903.1"/>
    <property type="molecule type" value="Genomic_DNA"/>
</dbReference>
<sequence length="317" mass="33940">MLSILSWALFIAPIFADILSPALQIILSGAGKDQNSYPSDFTRDIAPKPIHSHNDYWRDVPYYSALSVGAVSVEADVWLVNGTLYVGHELAALSSARTLSSLYIQPILDTLKRQNPSTPFTSSSSSKNGVYDTSSGQTLYLWIDVKTDGPTTWSSVLSALAPLKDGGWLTTTDGKTVKPGTVTVIGTGNTPFSYFSPTDPASSASPRYTFYDAPLATLQNTNITSLISPIASTDFAAVFGPVVNDGPLGSAYPIFNGTQLATLRKQLSAASSRGIGARYWDQPLWPVGTRDAVWRLLLDEGVALLNVDDLNAAANLN</sequence>
<dbReference type="GO" id="GO:0006629">
    <property type="term" value="P:lipid metabolic process"/>
    <property type="evidence" value="ECO:0007669"/>
    <property type="project" value="InterPro"/>
</dbReference>
<keyword evidence="2" id="KW-0732">Signal</keyword>
<protein>
    <recommendedName>
        <fullName evidence="5">Altered inheritance of mitochondria protein 6</fullName>
    </recommendedName>
</protein>
<evidence type="ECO:0000256" key="1">
    <source>
        <dbReference type="ARBA" id="ARBA00008858"/>
    </source>
</evidence>
<proteinExistence type="inferred from homology"/>
<dbReference type="AlphaFoldDB" id="A0A6A6UR24"/>
<accession>A0A6A6UR24</accession>
<dbReference type="SUPFAM" id="SSF51695">
    <property type="entry name" value="PLC-like phosphodiesterases"/>
    <property type="match status" value="1"/>
</dbReference>
<evidence type="ECO:0008006" key="5">
    <source>
        <dbReference type="Google" id="ProtNLM"/>
    </source>
</evidence>
<feature type="signal peptide" evidence="2">
    <location>
        <begin position="1"/>
        <end position="16"/>
    </location>
</feature>
<comment type="similarity">
    <text evidence="1">Belongs to the AIM6 family.</text>
</comment>
<reference evidence="3" key="1">
    <citation type="journal article" date="2020" name="Stud. Mycol.">
        <title>101 Dothideomycetes genomes: a test case for predicting lifestyles and emergence of pathogens.</title>
        <authorList>
            <person name="Haridas S."/>
            <person name="Albert R."/>
            <person name="Binder M."/>
            <person name="Bloem J."/>
            <person name="Labutti K."/>
            <person name="Salamov A."/>
            <person name="Andreopoulos B."/>
            <person name="Baker S."/>
            <person name="Barry K."/>
            <person name="Bills G."/>
            <person name="Bluhm B."/>
            <person name="Cannon C."/>
            <person name="Castanera R."/>
            <person name="Culley D."/>
            <person name="Daum C."/>
            <person name="Ezra D."/>
            <person name="Gonzalez J."/>
            <person name="Henrissat B."/>
            <person name="Kuo A."/>
            <person name="Liang C."/>
            <person name="Lipzen A."/>
            <person name="Lutzoni F."/>
            <person name="Magnuson J."/>
            <person name="Mondo S."/>
            <person name="Nolan M."/>
            <person name="Ohm R."/>
            <person name="Pangilinan J."/>
            <person name="Park H.-J."/>
            <person name="Ramirez L."/>
            <person name="Alfaro M."/>
            <person name="Sun H."/>
            <person name="Tritt A."/>
            <person name="Yoshinaga Y."/>
            <person name="Zwiers L.-H."/>
            <person name="Turgeon B."/>
            <person name="Goodwin S."/>
            <person name="Spatafora J."/>
            <person name="Crous P."/>
            <person name="Grigoriev I."/>
        </authorList>
    </citation>
    <scope>NUCLEOTIDE SEQUENCE</scope>
    <source>
        <strain evidence="3">CBS 115976</strain>
    </source>
</reference>
<keyword evidence="4" id="KW-1185">Reference proteome</keyword>
<dbReference type="InterPro" id="IPR051236">
    <property type="entry name" value="HAT_RTT109-like"/>
</dbReference>
<dbReference type="OrthoDB" id="4153866at2759"/>
<evidence type="ECO:0000256" key="2">
    <source>
        <dbReference type="SAM" id="SignalP"/>
    </source>
</evidence>
<name>A0A6A6UR24_9PEZI</name>
<dbReference type="GO" id="GO:0008081">
    <property type="term" value="F:phosphoric diester hydrolase activity"/>
    <property type="evidence" value="ECO:0007669"/>
    <property type="project" value="InterPro"/>
</dbReference>
<evidence type="ECO:0000313" key="4">
    <source>
        <dbReference type="Proteomes" id="UP000799302"/>
    </source>
</evidence>
<dbReference type="Proteomes" id="UP000799302">
    <property type="component" value="Unassembled WGS sequence"/>
</dbReference>
<dbReference type="InterPro" id="IPR017946">
    <property type="entry name" value="PLC-like_Pdiesterase_TIM-brl"/>
</dbReference>
<feature type="chain" id="PRO_5025432815" description="Altered inheritance of mitochondria protein 6" evidence="2">
    <location>
        <begin position="17"/>
        <end position="317"/>
    </location>
</feature>
<gene>
    <name evidence="3" type="ORF">BT63DRAFT_467486</name>
</gene>
<dbReference type="PANTHER" id="PTHR31571:SF5">
    <property type="entry name" value="ALTERED INHERITANCE OF MITOCHONDRIA PROTEIN 6"/>
    <property type="match status" value="1"/>
</dbReference>